<dbReference type="Proteomes" id="UP001652700">
    <property type="component" value="Unplaced"/>
</dbReference>
<dbReference type="RefSeq" id="XP_050508200.1">
    <property type="nucleotide sequence ID" value="XM_050652243.1"/>
</dbReference>
<accession>A0ABM5KDE3</accession>
<organism evidence="1 2">
    <name type="scientific">Diabrotica virgifera virgifera</name>
    <name type="common">western corn rootworm</name>
    <dbReference type="NCBI Taxonomy" id="50390"/>
    <lineage>
        <taxon>Eukaryota</taxon>
        <taxon>Metazoa</taxon>
        <taxon>Ecdysozoa</taxon>
        <taxon>Arthropoda</taxon>
        <taxon>Hexapoda</taxon>
        <taxon>Insecta</taxon>
        <taxon>Pterygota</taxon>
        <taxon>Neoptera</taxon>
        <taxon>Endopterygota</taxon>
        <taxon>Coleoptera</taxon>
        <taxon>Polyphaga</taxon>
        <taxon>Cucujiformia</taxon>
        <taxon>Chrysomeloidea</taxon>
        <taxon>Chrysomelidae</taxon>
        <taxon>Galerucinae</taxon>
        <taxon>Diabroticina</taxon>
        <taxon>Diabroticites</taxon>
        <taxon>Diabrotica</taxon>
    </lineage>
</organism>
<dbReference type="Pfam" id="PF01019">
    <property type="entry name" value="G_glu_transpept"/>
    <property type="match status" value="2"/>
</dbReference>
<dbReference type="InterPro" id="IPR000101">
    <property type="entry name" value="GGT_peptidase"/>
</dbReference>
<keyword evidence="2" id="KW-1185">Reference proteome</keyword>
<dbReference type="EnsemblMetazoa" id="XM_050652243.1">
    <property type="protein sequence ID" value="XP_050508200.1"/>
    <property type="gene ID" value="LOC114331816"/>
</dbReference>
<dbReference type="GeneID" id="114331816"/>
<dbReference type="PANTHER" id="PTHR11686:SF9">
    <property type="entry name" value="RE13973P"/>
    <property type="match status" value="1"/>
</dbReference>
<dbReference type="PANTHER" id="PTHR11686">
    <property type="entry name" value="GAMMA GLUTAMYL TRANSPEPTIDASE"/>
    <property type="match status" value="1"/>
</dbReference>
<sequence length="470" mass="52504">MSDTAVTREDIPLKKGKINRKWYTCGDEDCISGSKYVNIAFGTLTAIITLALIIQINYGDYQVVPHGSVASDSFECSKIGTSTLIDGNAIDAAIATAFCLSVTTPHLTGLDAEGQILIYNHRKKNPPLVINFSHKLLQSKDIPTSVLGLAYVHRKFGKLPWKNLVLPAANLARQGIKVTIQLAQAVTNSKQENIFGPLETGQYLLQNTLATTLERIANLSDTELHSLLRNFNETALTETVKVTKFKNFEIYVPQNDESVGQFLVDALNELEKMNLNDAVFADPSYAHELVDVIQYYQHENTTYNLFHEGTISDVAVMDAEDNYVSLVTGMYQFFGSGKRSPDGYLQDKKDQDTMNSRMPVLILDGWYICGRRYVFSANNLGSALQIISNLLLHKENVTDAIEAPRLYIGNWTVGFEASHRPYFPKEITEHSPWKFNIIPEPYQSINIVFKNKDELSSHSDSRGGGIASRF</sequence>
<dbReference type="SUPFAM" id="SSF56235">
    <property type="entry name" value="N-terminal nucleophile aminohydrolases (Ntn hydrolases)"/>
    <property type="match status" value="1"/>
</dbReference>
<protein>
    <recommendedName>
        <fullName evidence="3">Glutathione hydrolase 7-like</fullName>
    </recommendedName>
</protein>
<reference evidence="1" key="1">
    <citation type="submission" date="2025-05" db="UniProtKB">
        <authorList>
            <consortium name="EnsemblMetazoa"/>
        </authorList>
    </citation>
    <scope>IDENTIFICATION</scope>
</reference>
<name>A0ABM5KDE3_DIAVI</name>
<proteinExistence type="predicted"/>
<dbReference type="Gene3D" id="3.60.20.40">
    <property type="match status" value="1"/>
</dbReference>
<evidence type="ECO:0000313" key="1">
    <source>
        <dbReference type="EnsemblMetazoa" id="XP_050508200.1"/>
    </source>
</evidence>
<evidence type="ECO:0000313" key="2">
    <source>
        <dbReference type="Proteomes" id="UP001652700"/>
    </source>
</evidence>
<dbReference type="InterPro" id="IPR043137">
    <property type="entry name" value="GGT_ssub_C"/>
</dbReference>
<dbReference type="PRINTS" id="PR01210">
    <property type="entry name" value="GGTRANSPTASE"/>
</dbReference>
<evidence type="ECO:0008006" key="3">
    <source>
        <dbReference type="Google" id="ProtNLM"/>
    </source>
</evidence>
<dbReference type="InterPro" id="IPR029055">
    <property type="entry name" value="Ntn_hydrolases_N"/>
</dbReference>